<gene>
    <name evidence="3" type="ORF">C7Y71_006445</name>
</gene>
<sequence>MKLNLLRFAIVAILLAVVNTAPCSSQNSNQFPTKLPATAQAIVDKHFAGKSVVLVTQEMEFVRRYYVVVFSDGTKIKFDSRGIWDEIDCHRSPVPEALIPRPILDFVKKHYPGVFVTEIDRETRGYDVELSNGIDIEFNKNFQVREIDT</sequence>
<dbReference type="OrthoDB" id="710080at2"/>
<dbReference type="Pfam" id="PF11396">
    <property type="entry name" value="PepSY_like"/>
    <property type="match status" value="1"/>
</dbReference>
<feature type="signal peptide" evidence="1">
    <location>
        <begin position="1"/>
        <end position="23"/>
    </location>
</feature>
<dbReference type="KEGG" id="alq:C7Y71_006445"/>
<dbReference type="InterPro" id="IPR021533">
    <property type="entry name" value="PepSY-like"/>
</dbReference>
<keyword evidence="4" id="KW-1185">Reference proteome</keyword>
<evidence type="ECO:0000256" key="1">
    <source>
        <dbReference type="SAM" id="SignalP"/>
    </source>
</evidence>
<proteinExistence type="predicted"/>
<keyword evidence="1" id="KW-0732">Signal</keyword>
<dbReference type="EMBL" id="CP033459">
    <property type="protein sequence ID" value="QFQ12685.1"/>
    <property type="molecule type" value="Genomic_DNA"/>
</dbReference>
<reference evidence="3 4" key="1">
    <citation type="submission" date="2018-11" db="EMBL/GenBank/DDBJ databases">
        <authorList>
            <person name="Na S.W."/>
            <person name="Baik M."/>
        </authorList>
    </citation>
    <scope>NUCLEOTIDE SEQUENCE [LARGE SCALE GENOMIC DNA]</scope>
    <source>
        <strain evidence="3 4">E39</strain>
    </source>
</reference>
<dbReference type="RefSeq" id="WP_111899003.1">
    <property type="nucleotide sequence ID" value="NZ_CP033459.1"/>
</dbReference>
<evidence type="ECO:0000313" key="3">
    <source>
        <dbReference type="EMBL" id="QFQ12685.1"/>
    </source>
</evidence>
<organism evidence="3 4">
    <name type="scientific">Pseudoprevotella muciniphila</name>
    <dbReference type="NCBI Taxonomy" id="2133944"/>
    <lineage>
        <taxon>Bacteria</taxon>
        <taxon>Pseudomonadati</taxon>
        <taxon>Bacteroidota</taxon>
        <taxon>Bacteroidia</taxon>
        <taxon>Bacteroidales</taxon>
        <taxon>Prevotellaceae</taxon>
        <taxon>Pseudoprevotella</taxon>
    </lineage>
</organism>
<feature type="chain" id="PRO_5024420038" description="Putative beta-lactamase-inhibitor-like PepSY-like domain-containing protein" evidence="1">
    <location>
        <begin position="24"/>
        <end position="149"/>
    </location>
</feature>
<evidence type="ECO:0000259" key="2">
    <source>
        <dbReference type="Pfam" id="PF11396"/>
    </source>
</evidence>
<feature type="domain" description="Putative beta-lactamase-inhibitor-like PepSY-like" evidence="2">
    <location>
        <begin position="65"/>
        <end position="144"/>
    </location>
</feature>
<dbReference type="AlphaFoldDB" id="A0A5P8E6P6"/>
<name>A0A5P8E6P6_9BACT</name>
<evidence type="ECO:0000313" key="4">
    <source>
        <dbReference type="Proteomes" id="UP000249375"/>
    </source>
</evidence>
<protein>
    <recommendedName>
        <fullName evidence="2">Putative beta-lactamase-inhibitor-like PepSY-like domain-containing protein</fullName>
    </recommendedName>
</protein>
<dbReference type="Proteomes" id="UP000249375">
    <property type="component" value="Chromosome"/>
</dbReference>
<accession>A0A5P8E6P6</accession>
<dbReference type="Gene3D" id="3.40.1420.30">
    <property type="match status" value="1"/>
</dbReference>
<dbReference type="SUPFAM" id="SSF160574">
    <property type="entry name" value="BT0923-like"/>
    <property type="match status" value="1"/>
</dbReference>